<dbReference type="Pfam" id="PF14358">
    <property type="entry name" value="DUF4405"/>
    <property type="match status" value="1"/>
</dbReference>
<dbReference type="EMBL" id="CP132938">
    <property type="protein sequence ID" value="XCB22144.1"/>
    <property type="molecule type" value="Genomic_DNA"/>
</dbReference>
<feature type="domain" description="Flavinylation-associated cytochrome" evidence="2">
    <location>
        <begin position="28"/>
        <end position="80"/>
    </location>
</feature>
<gene>
    <name evidence="3" type="ORF">RBB81_21610</name>
</gene>
<accession>A0AAU7YZU7</accession>
<evidence type="ECO:0000313" key="3">
    <source>
        <dbReference type="EMBL" id="XCB22144.1"/>
    </source>
</evidence>
<dbReference type="InterPro" id="IPR025517">
    <property type="entry name" value="DUF4405"/>
</dbReference>
<proteinExistence type="predicted"/>
<feature type="transmembrane region" description="Helical" evidence="1">
    <location>
        <begin position="61"/>
        <end position="79"/>
    </location>
</feature>
<sequence length="82" mass="9334">MAFLVSFVHAWFTMRSGNTRGINTAGIWIATAALLIMLWQIAVGLMLRNPTQSNRRTLRRMHFWTMTLVAGLIVVHIALNRP</sequence>
<feature type="transmembrane region" description="Helical" evidence="1">
    <location>
        <begin position="27"/>
        <end position="49"/>
    </location>
</feature>
<protein>
    <submittedName>
        <fullName evidence="3">DUF4405 domain-containing protein</fullName>
    </submittedName>
</protein>
<dbReference type="KEGG" id="tgi:RBB81_21610"/>
<dbReference type="AlphaFoldDB" id="A0AAU7YZU7"/>
<evidence type="ECO:0000259" key="2">
    <source>
        <dbReference type="Pfam" id="PF14358"/>
    </source>
</evidence>
<keyword evidence="1" id="KW-0812">Transmembrane</keyword>
<name>A0AAU7YZU7_9BACT</name>
<keyword evidence="1" id="KW-0472">Membrane</keyword>
<reference evidence="3" key="2">
    <citation type="journal article" date="2024" name="Environ. Microbiol.">
        <title>Genome analysis and description of Tunturibacter gen. nov. expands the diversity of Terriglobia in tundra soils.</title>
        <authorList>
            <person name="Messyasz A."/>
            <person name="Mannisto M.K."/>
            <person name="Kerkhof L.J."/>
            <person name="Haggblom M.M."/>
        </authorList>
    </citation>
    <scope>NUCLEOTIDE SEQUENCE</scope>
    <source>
        <strain evidence="3">M8UP39</strain>
    </source>
</reference>
<dbReference type="Gene3D" id="1.20.950.20">
    <property type="entry name" value="Transmembrane di-heme cytochromes, Chain C"/>
    <property type="match status" value="1"/>
</dbReference>
<reference evidence="3" key="1">
    <citation type="submission" date="2023-08" db="EMBL/GenBank/DDBJ databases">
        <authorList>
            <person name="Messyasz A."/>
            <person name="Mannisto M.K."/>
            <person name="Kerkhof L.J."/>
            <person name="Haggblom M."/>
        </authorList>
    </citation>
    <scope>NUCLEOTIDE SEQUENCE</scope>
    <source>
        <strain evidence="3">M8UP39</strain>
    </source>
</reference>
<evidence type="ECO:0000256" key="1">
    <source>
        <dbReference type="SAM" id="Phobius"/>
    </source>
</evidence>
<organism evidence="3">
    <name type="scientific">Tunturiibacter gelidiferens</name>
    <dbReference type="NCBI Taxonomy" id="3069689"/>
    <lineage>
        <taxon>Bacteria</taxon>
        <taxon>Pseudomonadati</taxon>
        <taxon>Acidobacteriota</taxon>
        <taxon>Terriglobia</taxon>
        <taxon>Terriglobales</taxon>
        <taxon>Acidobacteriaceae</taxon>
        <taxon>Tunturiibacter</taxon>
    </lineage>
</organism>
<dbReference type="RefSeq" id="WP_353072141.1">
    <property type="nucleotide sequence ID" value="NZ_CP132938.1"/>
</dbReference>
<keyword evidence="1" id="KW-1133">Transmembrane helix</keyword>